<accession>D6PDZ9</accession>
<proteinExistence type="predicted"/>
<sequence length="178" mass="19759">MFAIAFMLISTPEKTGDIESKAEVLITVRWADEHPDDVDALVEDPRGGLVWYHNRDSGLMHLDRDDRGVFADQINVSGVKVNNPINQETVTVRASQSGEYVVNLLHYKSNYAAPLPVSVKVEKLNPNVSLVYYDTIELTGSGDEKTAVRFTLDENGEVIDTNQRPKRLLTLATAADKS</sequence>
<reference evidence="1" key="1">
    <citation type="journal article" date="2010" name="ISME J.">
        <title>Metagenome of the Mediterranean deep chlorophyll maximum studied by direct and fosmid library 454 pyrosequencing.</title>
        <authorList>
            <person name="Ghai R."/>
            <person name="Martin-Cuadrado A.B."/>
            <person name="Molto A.G."/>
            <person name="Heredia I.G."/>
            <person name="Cabrera R."/>
            <person name="Martin J."/>
            <person name="Verdu M."/>
            <person name="Deschamps P."/>
            <person name="Moreira D."/>
            <person name="Lopez-Garcia P."/>
            <person name="Mira A."/>
            <person name="Rodriguez-Valera F."/>
        </authorList>
    </citation>
    <scope>NUCLEOTIDE SEQUENCE</scope>
</reference>
<dbReference type="EMBL" id="GU943006">
    <property type="protein sequence ID" value="ADD93950.1"/>
    <property type="molecule type" value="Genomic_DNA"/>
</dbReference>
<organism evidence="1">
    <name type="scientific">uncultured marine bacterium MedDCM-OCT-S09-C199</name>
    <dbReference type="NCBI Taxonomy" id="743077"/>
    <lineage>
        <taxon>Bacteria</taxon>
        <taxon>environmental samples</taxon>
    </lineage>
</organism>
<protein>
    <submittedName>
        <fullName evidence="1">Uncharacterized protein</fullName>
    </submittedName>
</protein>
<dbReference type="AlphaFoldDB" id="D6PDZ9"/>
<name>D6PDZ9_9BACT</name>
<evidence type="ECO:0000313" key="1">
    <source>
        <dbReference type="EMBL" id="ADD93950.1"/>
    </source>
</evidence>